<evidence type="ECO:0000256" key="8">
    <source>
        <dbReference type="ARBA" id="ARBA00022840"/>
    </source>
</evidence>
<keyword evidence="1 15" id="KW-0540">Nuclease</keyword>
<dbReference type="Pfam" id="PF13361">
    <property type="entry name" value="UvrD_C"/>
    <property type="match status" value="1"/>
</dbReference>
<dbReference type="EC" id="5.6.2.4" evidence="15"/>
<dbReference type="Gene3D" id="3.90.320.10">
    <property type="match status" value="1"/>
</dbReference>
<dbReference type="SUPFAM" id="SSF52540">
    <property type="entry name" value="P-loop containing nucleoside triphosphate hydrolases"/>
    <property type="match status" value="1"/>
</dbReference>
<evidence type="ECO:0000256" key="15">
    <source>
        <dbReference type="HAMAP-Rule" id="MF_01485"/>
    </source>
</evidence>
<evidence type="ECO:0000259" key="18">
    <source>
        <dbReference type="PROSITE" id="PS51217"/>
    </source>
</evidence>
<evidence type="ECO:0000256" key="1">
    <source>
        <dbReference type="ARBA" id="ARBA00022722"/>
    </source>
</evidence>
<dbReference type="InterPro" id="IPR014017">
    <property type="entry name" value="DNA_helicase_UvrD-like_C"/>
</dbReference>
<evidence type="ECO:0000256" key="14">
    <source>
        <dbReference type="ARBA" id="ARBA00048988"/>
    </source>
</evidence>
<gene>
    <name evidence="15" type="primary">recB</name>
    <name evidence="19" type="ORF">ACFFGH_13770</name>
</gene>
<dbReference type="Pfam" id="PF12705">
    <property type="entry name" value="PDDEXK_1"/>
    <property type="match status" value="1"/>
</dbReference>
<organism evidence="19 20">
    <name type="scientific">Lysobacter korlensis</name>
    <dbReference type="NCBI Taxonomy" id="553636"/>
    <lineage>
        <taxon>Bacteria</taxon>
        <taxon>Pseudomonadati</taxon>
        <taxon>Pseudomonadota</taxon>
        <taxon>Gammaproteobacteria</taxon>
        <taxon>Lysobacterales</taxon>
        <taxon>Lysobacteraceae</taxon>
        <taxon>Lysobacter</taxon>
    </lineage>
</organism>
<keyword evidence="12 15" id="KW-0413">Isomerase</keyword>
<comment type="catalytic activity">
    <reaction evidence="14 15">
        <text>ATP + H2O = ADP + phosphate + H(+)</text>
        <dbReference type="Rhea" id="RHEA:13065"/>
        <dbReference type="ChEBI" id="CHEBI:15377"/>
        <dbReference type="ChEBI" id="CHEBI:15378"/>
        <dbReference type="ChEBI" id="CHEBI:30616"/>
        <dbReference type="ChEBI" id="CHEBI:43474"/>
        <dbReference type="ChEBI" id="CHEBI:456216"/>
        <dbReference type="EC" id="5.6.2.4"/>
    </reaction>
</comment>
<evidence type="ECO:0000256" key="3">
    <source>
        <dbReference type="ARBA" id="ARBA00022741"/>
    </source>
</evidence>
<feature type="region of interest" description="Nuclease activity, interacts with RecD and RecA" evidence="15">
    <location>
        <begin position="916"/>
        <end position="1212"/>
    </location>
</feature>
<keyword evidence="2 15" id="KW-0479">Metal-binding</keyword>
<evidence type="ECO:0000313" key="19">
    <source>
        <dbReference type="EMBL" id="MFC0678911.1"/>
    </source>
</evidence>
<feature type="binding site" evidence="15">
    <location>
        <position position="1101"/>
    </location>
    <ligand>
        <name>Mg(2+)</name>
        <dbReference type="ChEBI" id="CHEBI:18420"/>
    </ligand>
</feature>
<evidence type="ECO:0000256" key="5">
    <source>
        <dbReference type="ARBA" id="ARBA00022801"/>
    </source>
</evidence>
<evidence type="ECO:0000256" key="11">
    <source>
        <dbReference type="ARBA" id="ARBA00023204"/>
    </source>
</evidence>
<dbReference type="Pfam" id="PF00580">
    <property type="entry name" value="UvrD-helicase"/>
    <property type="match status" value="1"/>
</dbReference>
<keyword evidence="6 15" id="KW-0347">Helicase</keyword>
<evidence type="ECO:0000256" key="13">
    <source>
        <dbReference type="ARBA" id="ARBA00034617"/>
    </source>
</evidence>
<name>A0ABV6RPM7_9GAMM</name>
<comment type="subunit">
    <text evidence="15">Heterotrimer of RecB, RecC and RecD. All subunits contribute to DNA-binding. Interacts with RecA.</text>
</comment>
<dbReference type="Gene3D" id="3.40.50.300">
    <property type="entry name" value="P-loop containing nucleotide triphosphate hydrolases"/>
    <property type="match status" value="2"/>
</dbReference>
<feature type="binding site" evidence="15">
    <location>
        <position position="1114"/>
    </location>
    <ligand>
        <name>Mg(2+)</name>
        <dbReference type="ChEBI" id="CHEBI:18420"/>
    </ligand>
</feature>
<keyword evidence="20" id="KW-1185">Reference proteome</keyword>
<dbReference type="HAMAP" id="MF_01485">
    <property type="entry name" value="RecB"/>
    <property type="match status" value="1"/>
</dbReference>
<evidence type="ECO:0000256" key="9">
    <source>
        <dbReference type="ARBA" id="ARBA00022842"/>
    </source>
</evidence>
<dbReference type="InterPro" id="IPR011335">
    <property type="entry name" value="Restrct_endonuc-II-like"/>
</dbReference>
<comment type="catalytic activity">
    <reaction evidence="15">
        <text>Exonucleolytic cleavage (in the presence of ATP) in either 5'- to 3'- or 3'- to 5'-direction to yield 5'-phosphooligonucleotides.</text>
        <dbReference type="EC" id="3.1.11.5"/>
    </reaction>
</comment>
<comment type="domain">
    <text evidence="15">The N-terminal DNA-binding domain is a ssDNA-dependent ATPase and has ATP-dependent 3'-5' helicase function. This domain interacts with RecC.</text>
</comment>
<comment type="domain">
    <text evidence="15">The C-terminal domain has nuclease activity and interacts with RecD. It interacts with RecA, facilitating its loading onto ssDNA.</text>
</comment>
<feature type="binding site" evidence="16">
    <location>
        <begin position="34"/>
        <end position="41"/>
    </location>
    <ligand>
        <name>ATP</name>
        <dbReference type="ChEBI" id="CHEBI:30616"/>
    </ligand>
</feature>
<evidence type="ECO:0000256" key="7">
    <source>
        <dbReference type="ARBA" id="ARBA00022839"/>
    </source>
</evidence>
<comment type="caution">
    <text evidence="19">The sequence shown here is derived from an EMBL/GenBank/DDBJ whole genome shotgun (WGS) entry which is preliminary data.</text>
</comment>
<evidence type="ECO:0000256" key="16">
    <source>
        <dbReference type="PROSITE-ProRule" id="PRU00560"/>
    </source>
</evidence>
<keyword evidence="9 15" id="KW-0460">Magnesium</keyword>
<evidence type="ECO:0000256" key="6">
    <source>
        <dbReference type="ARBA" id="ARBA00022806"/>
    </source>
</evidence>
<keyword evidence="8 15" id="KW-0067">ATP-binding</keyword>
<evidence type="ECO:0000313" key="20">
    <source>
        <dbReference type="Proteomes" id="UP001589896"/>
    </source>
</evidence>
<accession>A0ABV6RPM7</accession>
<keyword evidence="11 15" id="KW-0234">DNA repair</keyword>
<dbReference type="Gene3D" id="1.10.3170.10">
    <property type="entry name" value="Recbcd, chain B, domain 2"/>
    <property type="match status" value="1"/>
</dbReference>
<evidence type="ECO:0000256" key="4">
    <source>
        <dbReference type="ARBA" id="ARBA00022763"/>
    </source>
</evidence>
<comment type="cofactor">
    <cofactor evidence="15">
        <name>Mg(2+)</name>
        <dbReference type="ChEBI" id="CHEBI:18420"/>
    </cofactor>
    <text evidence="15">Binds 1 Mg(2+) ion per subunit.</text>
</comment>
<dbReference type="PROSITE" id="PS51217">
    <property type="entry name" value="UVRD_HELICASE_CTER"/>
    <property type="match status" value="1"/>
</dbReference>
<evidence type="ECO:0000256" key="12">
    <source>
        <dbReference type="ARBA" id="ARBA00023235"/>
    </source>
</evidence>
<comment type="miscellaneous">
    <text evidence="15">In the RecBCD complex, RecB has a slow 3'-5' helicase, an exonuclease activity and loads RecA onto ssDNA, RecD has a fast 5'-3' helicase activity, while RecC stimulates the ATPase and processivity of the RecB helicase and contributes to recognition of the Chi site.</text>
</comment>
<dbReference type="RefSeq" id="WP_386669176.1">
    <property type="nucleotide sequence ID" value="NZ_JBHLTG010000003.1"/>
</dbReference>
<keyword evidence="5 15" id="KW-0378">Hydrolase</keyword>
<feature type="binding site" evidence="15">
    <location>
        <position position="982"/>
    </location>
    <ligand>
        <name>Mg(2+)</name>
        <dbReference type="ChEBI" id="CHEBI:18420"/>
    </ligand>
</feature>
<feature type="domain" description="UvrD-like helicase C-terminal" evidence="18">
    <location>
        <begin position="496"/>
        <end position="755"/>
    </location>
</feature>
<sequence length="1212" mass="133540">MTRLEAPPLPMEPRLVDDWRELPLHAGGRSLIEASAGTGKTWTISVLYLRLLLEGDQPFGAARIAVTTFTEAAAQELQERLRQRLAWAEQLACRALDGTLPACGDGRTDEAWLHARWSCAAGIDVGRVRTDLNRLRLAQVELDLAPISTLHGFCRRVLSDFPFECGSAFLPDEMACSRTLHAELVQDLWRELVQSSEALDPGAQAWLEAGRDALARALEQAMAPGVAIRALDEAVLHEVMQAAHAARLRDFVGDGSRFKSARSVLMRGLSGLADYIDAGDPAAPWPATMDKDLRADPQTQFKPAQLQAALDSSELVFAQRALTVLKHAMAPVKAEALQRFRDRLHAKREKHLRERGLMTFDAQIQRVHAALHGDGAAAFAERLHEAWPVMLVDEFQDTDTQQFAIVDRIYRDHAGAPRGRLVMIGDPKQAIYRFRGGDIHAYLAARAGADTLLHLQVNHRSSRALVGALNEWHALAGAVLGQQGRLGIRVEPVAAAGRADLRPLVEDGEPCLRPLVIHLQRECGSAREERRMLALRACANQIAGMLESRRHVIGDAGLRPGDIAVLLPRHDDIVRLRALLLERRVPCVGASRDSVFATPIARDLLLFLYGIEHAANDAAVRAALATRLGGATYDSLRALRDDPLQWQPIAQRFMGWRARWHSGGVLAAIRDVIAECGPRLVDTADGERALTDLRHLGELLQDASTRIDGVQALLAWFAAQRDAEIESTEAAEEQQLRIESDARRVRLMTLHASKGLEFPVVFLPLMWDHAGRDPKLPVVPDPLNGGRVLDLGSEAFDEAMDQARVEDQDERFRVLYVALTRAQYACHLYALPTDRPDGNSRSPLADPQRSALDAMLARLQAQLPSGERLADIAHHIGWSEGWSWPMVRYRADVEARTPRPRVLSEPAASRMLSKHSFSTLTRSARIDLVEEASATDEVPVPASIEEPARAAHGGEASADEVAHPELEALAAVRGADFGNALHAMFEHRRIGEPMTAQLDLIRASLLEAGVRSRELTVDELVPLLAARVQATLDAPLLSSDATLCLGVLPARSMRAEMEFHFAIDDVAVRALREACAANGEPDLVPMLAASRLNGLMTGKIDLVFEHEGRFHVLDYKGNWLGDRLSAYAPTALRAAMDDHHYRFQALLYTVAVDRYLRQRLPRYRRSDHLGEAIYVFVRAAGLAPGAGVWTQRFDDALIDAVDRTLGVAKEPA</sequence>
<keyword evidence="7 15" id="KW-0269">Exonuclease</keyword>
<dbReference type="EMBL" id="JBHLTG010000003">
    <property type="protein sequence ID" value="MFC0678911.1"/>
    <property type="molecule type" value="Genomic_DNA"/>
</dbReference>
<dbReference type="InterPro" id="IPR000212">
    <property type="entry name" value="DNA_helicase_UvrD/REP"/>
</dbReference>
<comment type="similarity">
    <text evidence="15">Belongs to the helicase family. UvrD subfamily.</text>
</comment>
<dbReference type="InterPro" id="IPR027417">
    <property type="entry name" value="P-loop_NTPase"/>
</dbReference>
<dbReference type="InterPro" id="IPR004586">
    <property type="entry name" value="RecB"/>
</dbReference>
<dbReference type="Proteomes" id="UP001589896">
    <property type="component" value="Unassembled WGS sequence"/>
</dbReference>
<dbReference type="InterPro" id="IPR011604">
    <property type="entry name" value="PDDEXK-like_dom_sf"/>
</dbReference>
<dbReference type="PANTHER" id="PTHR11070">
    <property type="entry name" value="UVRD / RECB / PCRA DNA HELICASE FAMILY MEMBER"/>
    <property type="match status" value="1"/>
</dbReference>
<feature type="region of interest" description="DNA-binding and helicase activity, interacts with RecC" evidence="15">
    <location>
        <begin position="1"/>
        <end position="904"/>
    </location>
</feature>
<dbReference type="EC" id="3.1.11.5" evidence="15"/>
<dbReference type="CDD" id="cd22352">
    <property type="entry name" value="RecB_C-like"/>
    <property type="match status" value="1"/>
</dbReference>
<dbReference type="InterPro" id="IPR014016">
    <property type="entry name" value="UvrD-like_ATP-bd"/>
</dbReference>
<comment type="function">
    <text evidence="15">A helicase/nuclease that prepares dsDNA breaks (DSB) for recombinational DNA repair. Binds to DSBs and unwinds DNA via a highly rapid and processive ATP-dependent bidirectional helicase activity. Unwinds dsDNA until it encounters a Chi (crossover hotspot instigator) sequence from the 3' direction. Cuts ssDNA a few nucleotides 3' to the Chi site. The properties and activities of the enzyme are changed at Chi. The Chi-altered holoenzyme produces a long 3'-ssDNA overhang and facilitates RecA-binding to the ssDNA for homologous DNA recombination and repair. Holoenzyme degrades any linearized DNA that is unable to undergo homologous recombination. In the holoenzyme this subunit contributes ATPase, 3'-5' helicase, exonuclease activity and loads RecA onto ssDNA.</text>
</comment>
<feature type="domain" description="UvrD-like helicase ATP-binding" evidence="17">
    <location>
        <begin position="13"/>
        <end position="462"/>
    </location>
</feature>
<dbReference type="InterPro" id="IPR038726">
    <property type="entry name" value="PDDEXK_AddAB-type"/>
</dbReference>
<evidence type="ECO:0000256" key="2">
    <source>
        <dbReference type="ARBA" id="ARBA00022723"/>
    </source>
</evidence>
<evidence type="ECO:0000259" key="17">
    <source>
        <dbReference type="PROSITE" id="PS51198"/>
    </source>
</evidence>
<reference evidence="19 20" key="1">
    <citation type="submission" date="2024-09" db="EMBL/GenBank/DDBJ databases">
        <authorList>
            <person name="Sun Q."/>
            <person name="Mori K."/>
        </authorList>
    </citation>
    <scope>NUCLEOTIDE SEQUENCE [LARGE SCALE GENOMIC DNA]</scope>
    <source>
        <strain evidence="19 20">KCTC 23076</strain>
    </source>
</reference>
<dbReference type="PROSITE" id="PS51198">
    <property type="entry name" value="UVRD_HELICASE_ATP_BIND"/>
    <property type="match status" value="1"/>
</dbReference>
<evidence type="ECO:0000256" key="10">
    <source>
        <dbReference type="ARBA" id="ARBA00023125"/>
    </source>
</evidence>
<comment type="catalytic activity">
    <reaction evidence="13 15">
        <text>Couples ATP hydrolysis with the unwinding of duplex DNA by translocating in the 3'-5' direction.</text>
        <dbReference type="EC" id="5.6.2.4"/>
    </reaction>
</comment>
<feature type="active site" description="For nuclease activity" evidence="15">
    <location>
        <position position="1114"/>
    </location>
</feature>
<keyword evidence="3 15" id="KW-0547">Nucleotide-binding</keyword>
<keyword evidence="10 15" id="KW-0238">DNA-binding</keyword>
<keyword evidence="4 15" id="KW-0227">DNA damage</keyword>
<dbReference type="SUPFAM" id="SSF52980">
    <property type="entry name" value="Restriction endonuclease-like"/>
    <property type="match status" value="1"/>
</dbReference>
<proteinExistence type="inferred from homology"/>
<dbReference type="Gene3D" id="1.10.486.10">
    <property type="entry name" value="PCRA, domain 4"/>
    <property type="match status" value="1"/>
</dbReference>
<dbReference type="PANTHER" id="PTHR11070:SF23">
    <property type="entry name" value="RECBCD ENZYME SUBUNIT RECB"/>
    <property type="match status" value="1"/>
</dbReference>
<protein>
    <recommendedName>
        <fullName evidence="15">RecBCD enzyme subunit RecB</fullName>
        <ecNumber evidence="15">3.1.11.5</ecNumber>
        <ecNumber evidence="15">5.6.2.4</ecNumber>
    </recommendedName>
    <alternativeName>
        <fullName evidence="15">DNA 3'-5' helicase subunit RecB</fullName>
    </alternativeName>
    <alternativeName>
        <fullName evidence="15">Exonuclease V subunit RecB</fullName>
        <shortName evidence="15">ExoV subunit RecB</shortName>
    </alternativeName>
    <alternativeName>
        <fullName evidence="15">Helicase/nuclease RecBCD subunit RecB</fullName>
    </alternativeName>
</protein>